<protein>
    <submittedName>
        <fullName evidence="3">Alpha/beta hydrolase</fullName>
    </submittedName>
</protein>
<dbReference type="EMBL" id="JBDJNQ010000009">
    <property type="protein sequence ID" value="MEN5379307.1"/>
    <property type="molecule type" value="Genomic_DNA"/>
</dbReference>
<evidence type="ECO:0000313" key="3">
    <source>
        <dbReference type="EMBL" id="MEN5379307.1"/>
    </source>
</evidence>
<accession>A0ABV0BXH5</accession>
<dbReference type="SUPFAM" id="SSF53474">
    <property type="entry name" value="alpha/beta-Hydrolases"/>
    <property type="match status" value="1"/>
</dbReference>
<reference evidence="3 4" key="1">
    <citation type="submission" date="2024-04" db="EMBL/GenBank/DDBJ databases">
        <title>WGS of bacteria from Torrens River.</title>
        <authorList>
            <person name="Wyrsch E.R."/>
            <person name="Drigo B."/>
        </authorList>
    </citation>
    <scope>NUCLEOTIDE SEQUENCE [LARGE SCALE GENOMIC DNA]</scope>
    <source>
        <strain evidence="3 4">TWI391</strain>
    </source>
</reference>
<dbReference type="InterPro" id="IPR050300">
    <property type="entry name" value="GDXG_lipolytic_enzyme"/>
</dbReference>
<dbReference type="Pfam" id="PF07859">
    <property type="entry name" value="Abhydrolase_3"/>
    <property type="match status" value="1"/>
</dbReference>
<dbReference type="InterPro" id="IPR013094">
    <property type="entry name" value="AB_hydrolase_3"/>
</dbReference>
<feature type="domain" description="Alpha/beta hydrolase fold-3" evidence="2">
    <location>
        <begin position="86"/>
        <end position="291"/>
    </location>
</feature>
<dbReference type="GO" id="GO:0016787">
    <property type="term" value="F:hydrolase activity"/>
    <property type="evidence" value="ECO:0007669"/>
    <property type="project" value="UniProtKB-KW"/>
</dbReference>
<evidence type="ECO:0000259" key="2">
    <source>
        <dbReference type="Pfam" id="PF07859"/>
    </source>
</evidence>
<comment type="caution">
    <text evidence="3">The sequence shown here is derived from an EMBL/GenBank/DDBJ whole genome shotgun (WGS) entry which is preliminary data.</text>
</comment>
<proteinExistence type="predicted"/>
<dbReference type="PANTHER" id="PTHR48081:SF8">
    <property type="entry name" value="ALPHA_BETA HYDROLASE FOLD-3 DOMAIN-CONTAINING PROTEIN-RELATED"/>
    <property type="match status" value="1"/>
</dbReference>
<name>A0ABV0BXH5_9SPHI</name>
<dbReference type="Proteomes" id="UP001409291">
    <property type="component" value="Unassembled WGS sequence"/>
</dbReference>
<sequence>MLGNIDPELLEAIAASPYSKIKYEYLLQNDPTKIRAEELRLSLNEEPLIIPEQLLVENMLIPSSQSEEPIRLRIYKPKAKQDLPVLLYFHGGAFIYGTPEQYDFILFELALEVGMLIVSVDYRLAPEYPFPAAIEDGYDTLLWLYENVSKLDGNKNMIIIGGSSAGATIAASITHLARDKKNKMIQHQYLLYPPMCDTLKSPSMDSLAKAPMQTKIAATWMWKHYLWNVRTHVPKYGVPLHEVNFHHLPHATIVVCEFDPLKDEGKLYAEKLCLAGTSVELLEIKGAVHAFDFFPCLLSETFYAQQIELFKKIINQKK</sequence>
<dbReference type="PANTHER" id="PTHR48081">
    <property type="entry name" value="AB HYDROLASE SUPERFAMILY PROTEIN C4A8.06C"/>
    <property type="match status" value="1"/>
</dbReference>
<gene>
    <name evidence="3" type="ORF">ABE541_18725</name>
</gene>
<dbReference type="Gene3D" id="3.40.50.1820">
    <property type="entry name" value="alpha/beta hydrolase"/>
    <property type="match status" value="1"/>
</dbReference>
<evidence type="ECO:0000313" key="4">
    <source>
        <dbReference type="Proteomes" id="UP001409291"/>
    </source>
</evidence>
<dbReference type="RefSeq" id="WP_207902334.1">
    <property type="nucleotide sequence ID" value="NZ_JAOQNK010000001.1"/>
</dbReference>
<dbReference type="InterPro" id="IPR029058">
    <property type="entry name" value="AB_hydrolase_fold"/>
</dbReference>
<keyword evidence="1 3" id="KW-0378">Hydrolase</keyword>
<keyword evidence="4" id="KW-1185">Reference proteome</keyword>
<organism evidence="3 4">
    <name type="scientific">Sphingobacterium kitahiroshimense</name>
    <dbReference type="NCBI Taxonomy" id="470446"/>
    <lineage>
        <taxon>Bacteria</taxon>
        <taxon>Pseudomonadati</taxon>
        <taxon>Bacteroidota</taxon>
        <taxon>Sphingobacteriia</taxon>
        <taxon>Sphingobacteriales</taxon>
        <taxon>Sphingobacteriaceae</taxon>
        <taxon>Sphingobacterium</taxon>
    </lineage>
</organism>
<evidence type="ECO:0000256" key="1">
    <source>
        <dbReference type="ARBA" id="ARBA00022801"/>
    </source>
</evidence>